<dbReference type="Pfam" id="PF21222">
    <property type="entry name" value="Lamp2_2nd"/>
    <property type="match status" value="1"/>
</dbReference>
<evidence type="ECO:0000256" key="7">
    <source>
        <dbReference type="ARBA" id="ARBA00022729"/>
    </source>
</evidence>
<keyword evidence="6 20" id="KW-0812">Transmembrane</keyword>
<keyword evidence="10" id="KW-0770">Synapse</keyword>
<gene>
    <name evidence="25" type="ORF">TBIB3V08_LOCUS6306</name>
</gene>
<protein>
    <recommendedName>
        <fullName evidence="18">Lysosome-associated membrane glycoprotein 5</fullName>
    </recommendedName>
    <alternativeName>
        <fullName evidence="19">Lysosome-associated membrane protein 5</fullName>
    </alternativeName>
</protein>
<dbReference type="GO" id="GO:0005886">
    <property type="term" value="C:plasma membrane"/>
    <property type="evidence" value="ECO:0007669"/>
    <property type="project" value="UniProtKB-SubCell"/>
</dbReference>
<organism evidence="25">
    <name type="scientific">Timema bartmani</name>
    <dbReference type="NCBI Taxonomy" id="61472"/>
    <lineage>
        <taxon>Eukaryota</taxon>
        <taxon>Metazoa</taxon>
        <taxon>Ecdysozoa</taxon>
        <taxon>Arthropoda</taxon>
        <taxon>Hexapoda</taxon>
        <taxon>Insecta</taxon>
        <taxon>Pterygota</taxon>
        <taxon>Neoptera</taxon>
        <taxon>Polyneoptera</taxon>
        <taxon>Phasmatodea</taxon>
        <taxon>Timematodea</taxon>
        <taxon>Timematoidea</taxon>
        <taxon>Timematidae</taxon>
        <taxon>Timema</taxon>
    </lineage>
</organism>
<dbReference type="PROSITE" id="PS51407">
    <property type="entry name" value="LAMP_3"/>
    <property type="match status" value="1"/>
</dbReference>
<feature type="transmembrane region" description="Helical" evidence="22">
    <location>
        <begin position="327"/>
        <end position="349"/>
    </location>
</feature>
<evidence type="ECO:0000256" key="20">
    <source>
        <dbReference type="PROSITE-ProRule" id="PRU00740"/>
    </source>
</evidence>
<comment type="function">
    <text evidence="16">Plays a role in short-term synaptic plasticity in a subset of GABAergic neurons in the brain.</text>
</comment>
<evidence type="ECO:0000256" key="19">
    <source>
        <dbReference type="ARBA" id="ARBA00076257"/>
    </source>
</evidence>
<evidence type="ECO:0000256" key="15">
    <source>
        <dbReference type="ARBA" id="ARBA00029428"/>
    </source>
</evidence>
<evidence type="ECO:0000256" key="18">
    <source>
        <dbReference type="ARBA" id="ARBA00074379"/>
    </source>
</evidence>
<dbReference type="GO" id="GO:0031902">
    <property type="term" value="C:late endosome membrane"/>
    <property type="evidence" value="ECO:0007669"/>
    <property type="project" value="TreeGrafter"/>
</dbReference>
<dbReference type="GO" id="GO:0005765">
    <property type="term" value="C:lysosomal membrane"/>
    <property type="evidence" value="ECO:0007669"/>
    <property type="project" value="TreeGrafter"/>
</dbReference>
<evidence type="ECO:0000256" key="12">
    <source>
        <dbReference type="ARBA" id="ARBA00023180"/>
    </source>
</evidence>
<dbReference type="EMBL" id="OD566404">
    <property type="protein sequence ID" value="CAD7443912.1"/>
    <property type="molecule type" value="Genomic_DNA"/>
</dbReference>
<dbReference type="InterPro" id="IPR048524">
    <property type="entry name" value="Lamp2-like_TM"/>
</dbReference>
<sequence length="384" mass="41909">MGTMLKMKGELEGLLKPQPFPNATTTLTTQTTTIPPTTTTTTIPPTTTTTLPPTTTTTTLPPTTTTTTLPPTTTTTTIPTTTTTTTIPPTNTTTIPPTNTTTIPPTNTTTIPPTTTPIPPTNTTTPPPTTTTAPVTYTQAQSETRAWNLGGTEPHHQRDLYHSGDGHATYCDTNCVFQTKHLLIDGPKTVGNVTGNCGAEKQIISLWWVTETNQTNKFALEFHKNDTTKQFWLAQINVLIVLDPKVYPDVQNLTELHLVSSSPEFNTPVSMSYRCMKKQLLNLTMVEGNTTVATLEISNTQIEAFHDKTDTVFGVAEDCEPSSSPDVVPIAVGCALVALVAIVLVAYLIGRRRSQAREMAQIHRRLDIERQRNQMLLSSLHNIF</sequence>
<evidence type="ECO:0000256" key="1">
    <source>
        <dbReference type="ARBA" id="ARBA00004151"/>
    </source>
</evidence>
<proteinExistence type="inferred from homology"/>
<dbReference type="AlphaFoldDB" id="A0A7R9F153"/>
<evidence type="ECO:0000256" key="9">
    <source>
        <dbReference type="ARBA" id="ARBA00022989"/>
    </source>
</evidence>
<dbReference type="Pfam" id="PF01299">
    <property type="entry name" value="Lamp2-like_luminal"/>
    <property type="match status" value="1"/>
</dbReference>
<evidence type="ECO:0000256" key="4">
    <source>
        <dbReference type="ARBA" id="ARBA00004279"/>
    </source>
</evidence>
<evidence type="ECO:0000256" key="16">
    <source>
        <dbReference type="ARBA" id="ARBA00053950"/>
    </source>
</evidence>
<evidence type="ECO:0000256" key="3">
    <source>
        <dbReference type="ARBA" id="ARBA00004172"/>
    </source>
</evidence>
<evidence type="ECO:0000256" key="21">
    <source>
        <dbReference type="SAM" id="MobiDB-lite"/>
    </source>
</evidence>
<evidence type="ECO:0000313" key="25">
    <source>
        <dbReference type="EMBL" id="CAD7443912.1"/>
    </source>
</evidence>
<evidence type="ECO:0000256" key="17">
    <source>
        <dbReference type="ARBA" id="ARBA00060492"/>
    </source>
</evidence>
<dbReference type="CDD" id="cd12087">
    <property type="entry name" value="TM_EGFR-like"/>
    <property type="match status" value="1"/>
</dbReference>
<keyword evidence="7" id="KW-0732">Signal</keyword>
<evidence type="ECO:0000256" key="22">
    <source>
        <dbReference type="SAM" id="Phobius"/>
    </source>
</evidence>
<dbReference type="PANTHER" id="PTHR11506">
    <property type="entry name" value="LYSOSOME-ASSOCIATED MEMBRANE GLYCOPROTEIN"/>
    <property type="match status" value="1"/>
</dbReference>
<keyword evidence="11 20" id="KW-0472">Membrane</keyword>
<evidence type="ECO:0000256" key="11">
    <source>
        <dbReference type="ARBA" id="ARBA00023136"/>
    </source>
</evidence>
<keyword evidence="9 22" id="KW-1133">Transmembrane helix</keyword>
<feature type="domain" description="Lysosome-associated membrane glycoprotein 2-like luminal" evidence="23">
    <location>
        <begin position="191"/>
        <end position="305"/>
    </location>
</feature>
<evidence type="ECO:0000256" key="8">
    <source>
        <dbReference type="ARBA" id="ARBA00022753"/>
    </source>
</evidence>
<evidence type="ECO:0000259" key="24">
    <source>
        <dbReference type="Pfam" id="PF21222"/>
    </source>
</evidence>
<evidence type="ECO:0000256" key="13">
    <source>
        <dbReference type="ARBA" id="ARBA00023273"/>
    </source>
</evidence>
<evidence type="ECO:0000256" key="10">
    <source>
        <dbReference type="ARBA" id="ARBA00023018"/>
    </source>
</evidence>
<comment type="subcellular location">
    <subcellularLocation>
        <location evidence="4">Cell projection</location>
        <location evidence="4">Dendrite</location>
    </subcellularLocation>
    <subcellularLocation>
        <location evidence="17">Cell projection</location>
        <location evidence="17">Growth cone membrane</location>
        <topology evidence="17">Single-pass type I membrane protein</topology>
    </subcellularLocation>
    <subcellularLocation>
        <location evidence="15">Cytoplasmic vesicle</location>
        <location evidence="15">Secretory vesicle</location>
        <location evidence="15">Synaptic vesicle membrane</location>
        <topology evidence="15">Single-pass type I membrane protein</topology>
    </subcellularLocation>
    <subcellularLocation>
        <location evidence="2">Early endosome membrane</location>
        <topology evidence="2">Single-pass type I membrane protein</topology>
    </subcellularLocation>
    <subcellularLocation>
        <location evidence="1">Endoplasmic reticulum-Golgi intermediate compartment membrane</location>
        <topology evidence="1">Single-pass type I membrane protein</topology>
    </subcellularLocation>
    <subcellularLocation>
        <location evidence="20">Membrane</location>
        <topology evidence="20">Single-pass type I membrane protein</topology>
    </subcellularLocation>
    <subcellularLocation>
        <location evidence="3">Recycling endosome</location>
    </subcellularLocation>
</comment>
<dbReference type="Gene3D" id="2.40.160.110">
    <property type="match status" value="1"/>
</dbReference>
<keyword evidence="13" id="KW-0966">Cell projection</keyword>
<comment type="caution">
    <text evidence="20">Lacks conserved residue(s) required for the propagation of feature annotation.</text>
</comment>
<evidence type="ECO:0000256" key="2">
    <source>
        <dbReference type="ARBA" id="ARBA00004158"/>
    </source>
</evidence>
<evidence type="ECO:0000256" key="6">
    <source>
        <dbReference type="ARBA" id="ARBA00022692"/>
    </source>
</evidence>
<keyword evidence="8" id="KW-0967">Endosome</keyword>
<dbReference type="GO" id="GO:0072594">
    <property type="term" value="P:establishment of protein localization to organelle"/>
    <property type="evidence" value="ECO:0007669"/>
    <property type="project" value="TreeGrafter"/>
</dbReference>
<comment type="similarity">
    <text evidence="5 20">Belongs to the LAMP family.</text>
</comment>
<accession>A0A7R9F153</accession>
<keyword evidence="12" id="KW-0325">Glycoprotein</keyword>
<feature type="compositionally biased region" description="Pro residues" evidence="21">
    <location>
        <begin position="114"/>
        <end position="129"/>
    </location>
</feature>
<evidence type="ECO:0000256" key="5">
    <source>
        <dbReference type="ARBA" id="ARBA00009644"/>
    </source>
</evidence>
<feature type="domain" description="Lysosome-associated membrane glycoprotein 2-like transmembrane" evidence="24">
    <location>
        <begin position="328"/>
        <end position="356"/>
    </location>
</feature>
<evidence type="ECO:0000259" key="23">
    <source>
        <dbReference type="Pfam" id="PF01299"/>
    </source>
</evidence>
<keyword evidence="14" id="KW-0968">Cytoplasmic vesicle</keyword>
<dbReference type="InterPro" id="IPR048528">
    <property type="entry name" value="Lamp2-like_luminal"/>
</dbReference>
<feature type="region of interest" description="Disordered" evidence="21">
    <location>
        <begin position="14"/>
        <end position="133"/>
    </location>
</feature>
<evidence type="ECO:0000256" key="14">
    <source>
        <dbReference type="ARBA" id="ARBA00023329"/>
    </source>
</evidence>
<dbReference type="InterPro" id="IPR002000">
    <property type="entry name" value="Lysosome-assoc_membr_glycop"/>
</dbReference>
<reference evidence="25" key="1">
    <citation type="submission" date="2020-11" db="EMBL/GenBank/DDBJ databases">
        <authorList>
            <person name="Tran Van P."/>
        </authorList>
    </citation>
    <scope>NUCLEOTIDE SEQUENCE</scope>
</reference>
<name>A0A7R9F153_9NEOP</name>
<feature type="compositionally biased region" description="Low complexity" evidence="21">
    <location>
        <begin position="24"/>
        <end position="113"/>
    </location>
</feature>
<dbReference type="PANTHER" id="PTHR11506:SF35">
    <property type="entry name" value="LYSOSOME-ASSOCIATED MEMBRANE GLYCOPROTEIN 5"/>
    <property type="match status" value="1"/>
</dbReference>